<dbReference type="PIRSF" id="PIRSF001529">
    <property type="entry name" value="Ser-tRNA-synth_IIa"/>
    <property type="match status" value="1"/>
</dbReference>
<comment type="catalytic activity">
    <reaction evidence="11 12">
        <text>tRNA(Ser) + L-serine + ATP = L-seryl-tRNA(Ser) + AMP + diphosphate + H(+)</text>
        <dbReference type="Rhea" id="RHEA:12292"/>
        <dbReference type="Rhea" id="RHEA-COMP:9669"/>
        <dbReference type="Rhea" id="RHEA-COMP:9703"/>
        <dbReference type="ChEBI" id="CHEBI:15378"/>
        <dbReference type="ChEBI" id="CHEBI:30616"/>
        <dbReference type="ChEBI" id="CHEBI:33019"/>
        <dbReference type="ChEBI" id="CHEBI:33384"/>
        <dbReference type="ChEBI" id="CHEBI:78442"/>
        <dbReference type="ChEBI" id="CHEBI:78533"/>
        <dbReference type="ChEBI" id="CHEBI:456215"/>
        <dbReference type="EC" id="6.1.1.11"/>
    </reaction>
</comment>
<evidence type="ECO:0000256" key="13">
    <source>
        <dbReference type="SAM" id="MobiDB-lite"/>
    </source>
</evidence>
<dbReference type="PANTHER" id="PTHR43697">
    <property type="entry name" value="SERYL-TRNA SYNTHETASE"/>
    <property type="match status" value="1"/>
</dbReference>
<comment type="similarity">
    <text evidence="3 12">Belongs to the class-II aminoacyl-tRNA synthetase family. Type-1 seryl-tRNA synthetase subfamily.</text>
</comment>
<evidence type="ECO:0000256" key="7">
    <source>
        <dbReference type="ARBA" id="ARBA00022840"/>
    </source>
</evidence>
<keyword evidence="16" id="KW-1185">Reference proteome</keyword>
<dbReference type="CDD" id="cd00770">
    <property type="entry name" value="SerRS_core"/>
    <property type="match status" value="1"/>
</dbReference>
<dbReference type="PANTHER" id="PTHR43697:SF1">
    <property type="entry name" value="SERINE--TRNA LIGASE"/>
    <property type="match status" value="1"/>
</dbReference>
<dbReference type="Gene3D" id="3.30.930.10">
    <property type="entry name" value="Bira Bifunctional Protein, Domain 2"/>
    <property type="match status" value="1"/>
</dbReference>
<sequence length="431" mass="47805">MHDARTLIDMGEEAVRQLARRGYALDLSALESLQSRRSQSIRRADELRAESKRVAKEVQQTAKQGGETSKLKDRARELKDEIRDTEAEQQRLQDELRNLLLTIPNLPSDVAPDGDSEEFAVEVRRVGTPPSFAFEPKDHVDLGEATGILDFARATKLSGPRFSVLRGVGAALERALVTLFLDLHTQRHGYVEHSVPFLVTRKTMTGTGQLPKFEEDLFKTGVADRELFLIPTAEVPLTNLYADEIIPRDQLPLALTAHTPCFRSEAGSYGRDTRGLIRQHQFAKIEMVRICDPADSEAELDKMIGHAEACLKELDLAYRIVTLAAGDTGFSAQLTYDLEVWLPSQNTYREISSVSDFGTFQTRRANIRTRGADGKPTLAATLNGSGLPIGRTLAAVLEQHQQQDGSILLPESLVKYLGFRRIKADGTPSEA</sequence>
<feature type="domain" description="Aminoacyl-transfer RNA synthetases class-II family profile" evidence="14">
    <location>
        <begin position="138"/>
        <end position="410"/>
    </location>
</feature>
<evidence type="ECO:0000256" key="4">
    <source>
        <dbReference type="ARBA" id="ARBA00022490"/>
    </source>
</evidence>
<name>A0ABP3ISN8_9ACTN</name>
<dbReference type="EMBL" id="BAAABX010000051">
    <property type="protein sequence ID" value="GAA0422031.1"/>
    <property type="molecule type" value="Genomic_DNA"/>
</dbReference>
<proteinExistence type="inferred from homology"/>
<feature type="region of interest" description="Disordered" evidence="13">
    <location>
        <begin position="57"/>
        <end position="76"/>
    </location>
</feature>
<evidence type="ECO:0000256" key="5">
    <source>
        <dbReference type="ARBA" id="ARBA00022598"/>
    </source>
</evidence>
<dbReference type="EC" id="6.1.1.11" evidence="12"/>
<evidence type="ECO:0000256" key="10">
    <source>
        <dbReference type="ARBA" id="ARBA00047929"/>
    </source>
</evidence>
<evidence type="ECO:0000256" key="3">
    <source>
        <dbReference type="ARBA" id="ARBA00010728"/>
    </source>
</evidence>
<keyword evidence="8 12" id="KW-0648">Protein biosynthesis</keyword>
<evidence type="ECO:0000313" key="15">
    <source>
        <dbReference type="EMBL" id="GAA0422031.1"/>
    </source>
</evidence>
<dbReference type="Gene3D" id="1.10.287.40">
    <property type="entry name" value="Serine-tRNA synthetase, tRNA binding domain"/>
    <property type="match status" value="1"/>
</dbReference>
<evidence type="ECO:0000256" key="1">
    <source>
        <dbReference type="ARBA" id="ARBA00004496"/>
    </source>
</evidence>
<evidence type="ECO:0000256" key="8">
    <source>
        <dbReference type="ARBA" id="ARBA00022917"/>
    </source>
</evidence>
<feature type="binding site" evidence="12">
    <location>
        <begin position="350"/>
        <end position="353"/>
    </location>
    <ligand>
        <name>ATP</name>
        <dbReference type="ChEBI" id="CHEBI:30616"/>
    </ligand>
</feature>
<protein>
    <recommendedName>
        <fullName evidence="12">Serine--tRNA ligase</fullName>
        <ecNumber evidence="12">6.1.1.11</ecNumber>
    </recommendedName>
    <alternativeName>
        <fullName evidence="12">Seryl-tRNA synthetase</fullName>
        <shortName evidence="12">SerRS</shortName>
    </alternativeName>
    <alternativeName>
        <fullName evidence="12">Seryl-tRNA(Ser/Sec) synthetase</fullName>
    </alternativeName>
</protein>
<dbReference type="InterPro" id="IPR042103">
    <property type="entry name" value="SerRS_1_N_sf"/>
</dbReference>
<dbReference type="InterPro" id="IPR006195">
    <property type="entry name" value="aa-tRNA-synth_II"/>
</dbReference>
<dbReference type="InterPro" id="IPR010978">
    <property type="entry name" value="tRNA-bd_arm"/>
</dbReference>
<comment type="pathway">
    <text evidence="2 12">Aminoacyl-tRNA biosynthesis; selenocysteinyl-tRNA(Sec) biosynthesis; L-seryl-tRNA(Sec) from L-serine and tRNA(Sec): step 1/1.</text>
</comment>
<comment type="function">
    <text evidence="12">Catalyzes the attachment of serine to tRNA(Ser). Is also able to aminoacylate tRNA(Sec) with serine, to form the misacylated tRNA L-seryl-tRNA(Sec), which will be further converted into selenocysteinyl-tRNA(Sec).</text>
</comment>
<comment type="subcellular location">
    <subcellularLocation>
        <location evidence="1 12">Cytoplasm</location>
    </subcellularLocation>
</comment>
<evidence type="ECO:0000256" key="11">
    <source>
        <dbReference type="ARBA" id="ARBA00048823"/>
    </source>
</evidence>
<keyword evidence="5 12" id="KW-0436">Ligase</keyword>
<evidence type="ECO:0000256" key="9">
    <source>
        <dbReference type="ARBA" id="ARBA00023146"/>
    </source>
</evidence>
<dbReference type="NCBIfam" id="TIGR00414">
    <property type="entry name" value="serS"/>
    <property type="match status" value="1"/>
</dbReference>
<dbReference type="InterPro" id="IPR002317">
    <property type="entry name" value="Ser-tRNA-ligase_type_1"/>
</dbReference>
<feature type="compositionally biased region" description="Polar residues" evidence="13">
    <location>
        <begin position="58"/>
        <end position="67"/>
    </location>
</feature>
<gene>
    <name evidence="15" type="primary">serS_2</name>
    <name evidence="12" type="synonym">serS</name>
    <name evidence="15" type="ORF">GCM10010357_49320</name>
</gene>
<dbReference type="Pfam" id="PF00587">
    <property type="entry name" value="tRNA-synt_2b"/>
    <property type="match status" value="1"/>
</dbReference>
<dbReference type="SUPFAM" id="SSF55681">
    <property type="entry name" value="Class II aaRS and biotin synthetases"/>
    <property type="match status" value="1"/>
</dbReference>
<feature type="binding site" evidence="12">
    <location>
        <position position="385"/>
    </location>
    <ligand>
        <name>L-serine</name>
        <dbReference type="ChEBI" id="CHEBI:33384"/>
    </ligand>
</feature>
<dbReference type="InterPro" id="IPR002314">
    <property type="entry name" value="aa-tRNA-synt_IIb"/>
</dbReference>
<comment type="subunit">
    <text evidence="12">Homodimer. The tRNA molecule binds across the dimer.</text>
</comment>
<accession>A0ABP3ISN8</accession>
<dbReference type="Proteomes" id="UP001500879">
    <property type="component" value="Unassembled WGS sequence"/>
</dbReference>
<evidence type="ECO:0000256" key="2">
    <source>
        <dbReference type="ARBA" id="ARBA00005045"/>
    </source>
</evidence>
<dbReference type="SUPFAM" id="SSF46589">
    <property type="entry name" value="tRNA-binding arm"/>
    <property type="match status" value="1"/>
</dbReference>
<comment type="caution">
    <text evidence="12">Lacks conserved residue(s) required for the propagation of feature annotation.</text>
</comment>
<comment type="caution">
    <text evidence="15">The sequence shown here is derived from an EMBL/GenBank/DDBJ whole genome shotgun (WGS) entry which is preliminary data.</text>
</comment>
<feature type="binding site" evidence="12">
    <location>
        <begin position="263"/>
        <end position="265"/>
    </location>
    <ligand>
        <name>ATP</name>
        <dbReference type="ChEBI" id="CHEBI:30616"/>
    </ligand>
</feature>
<keyword evidence="4 12" id="KW-0963">Cytoplasm</keyword>
<organism evidence="15 16">
    <name type="scientific">Streptomyces luteireticuli</name>
    <dbReference type="NCBI Taxonomy" id="173858"/>
    <lineage>
        <taxon>Bacteria</taxon>
        <taxon>Bacillati</taxon>
        <taxon>Actinomycetota</taxon>
        <taxon>Actinomycetes</taxon>
        <taxon>Kitasatosporales</taxon>
        <taxon>Streptomycetaceae</taxon>
        <taxon>Streptomyces</taxon>
    </lineage>
</organism>
<dbReference type="HAMAP" id="MF_00176">
    <property type="entry name" value="Ser_tRNA_synth_type1"/>
    <property type="match status" value="1"/>
</dbReference>
<keyword evidence="9 12" id="KW-0030">Aminoacyl-tRNA synthetase</keyword>
<evidence type="ECO:0000259" key="14">
    <source>
        <dbReference type="PROSITE" id="PS50862"/>
    </source>
</evidence>
<comment type="catalytic activity">
    <reaction evidence="10 12">
        <text>tRNA(Sec) + L-serine + ATP = L-seryl-tRNA(Sec) + AMP + diphosphate + H(+)</text>
        <dbReference type="Rhea" id="RHEA:42580"/>
        <dbReference type="Rhea" id="RHEA-COMP:9742"/>
        <dbReference type="Rhea" id="RHEA-COMP:10128"/>
        <dbReference type="ChEBI" id="CHEBI:15378"/>
        <dbReference type="ChEBI" id="CHEBI:30616"/>
        <dbReference type="ChEBI" id="CHEBI:33019"/>
        <dbReference type="ChEBI" id="CHEBI:33384"/>
        <dbReference type="ChEBI" id="CHEBI:78442"/>
        <dbReference type="ChEBI" id="CHEBI:78533"/>
        <dbReference type="ChEBI" id="CHEBI:456215"/>
        <dbReference type="EC" id="6.1.1.11"/>
    </reaction>
</comment>
<dbReference type="Pfam" id="PF02403">
    <property type="entry name" value="Seryl_tRNA_N"/>
    <property type="match status" value="1"/>
</dbReference>
<evidence type="ECO:0000313" key="16">
    <source>
        <dbReference type="Proteomes" id="UP001500879"/>
    </source>
</evidence>
<dbReference type="PROSITE" id="PS50862">
    <property type="entry name" value="AA_TRNA_LIGASE_II"/>
    <property type="match status" value="1"/>
</dbReference>
<feature type="binding site" evidence="12">
    <location>
        <begin position="232"/>
        <end position="234"/>
    </location>
    <ligand>
        <name>L-serine</name>
        <dbReference type="ChEBI" id="CHEBI:33384"/>
    </ligand>
</feature>
<dbReference type="PRINTS" id="PR00981">
    <property type="entry name" value="TRNASYNTHSER"/>
</dbReference>
<dbReference type="RefSeq" id="WP_344028176.1">
    <property type="nucleotide sequence ID" value="NZ_BAAABX010000051.1"/>
</dbReference>
<dbReference type="InterPro" id="IPR033729">
    <property type="entry name" value="SerRS_core"/>
</dbReference>
<reference evidence="16" key="1">
    <citation type="journal article" date="2019" name="Int. J. Syst. Evol. Microbiol.">
        <title>The Global Catalogue of Microorganisms (GCM) 10K type strain sequencing project: providing services to taxonomists for standard genome sequencing and annotation.</title>
        <authorList>
            <consortium name="The Broad Institute Genomics Platform"/>
            <consortium name="The Broad Institute Genome Sequencing Center for Infectious Disease"/>
            <person name="Wu L."/>
            <person name="Ma J."/>
        </authorList>
    </citation>
    <scope>NUCLEOTIDE SEQUENCE [LARGE SCALE GENOMIC DNA]</scope>
    <source>
        <strain evidence="16">JCM 4788</strain>
    </source>
</reference>
<dbReference type="InterPro" id="IPR015866">
    <property type="entry name" value="Ser-tRNA-synth_1_N"/>
</dbReference>
<evidence type="ECO:0000256" key="6">
    <source>
        <dbReference type="ARBA" id="ARBA00022741"/>
    </source>
</evidence>
<feature type="binding site" evidence="12">
    <location>
        <position position="286"/>
    </location>
    <ligand>
        <name>L-serine</name>
        <dbReference type="ChEBI" id="CHEBI:33384"/>
    </ligand>
</feature>
<dbReference type="GO" id="GO:0016874">
    <property type="term" value="F:ligase activity"/>
    <property type="evidence" value="ECO:0007669"/>
    <property type="project" value="UniProtKB-KW"/>
</dbReference>
<comment type="domain">
    <text evidence="12">Consists of two distinct domains, a catalytic core and a N-terminal extension that is involved in tRNA binding.</text>
</comment>
<keyword evidence="6 12" id="KW-0547">Nucleotide-binding</keyword>
<keyword evidence="7 12" id="KW-0067">ATP-binding</keyword>
<evidence type="ECO:0000256" key="12">
    <source>
        <dbReference type="HAMAP-Rule" id="MF_00176"/>
    </source>
</evidence>
<dbReference type="InterPro" id="IPR045864">
    <property type="entry name" value="aa-tRNA-synth_II/BPL/LPL"/>
</dbReference>